<dbReference type="Pfam" id="PF00550">
    <property type="entry name" value="PP-binding"/>
    <property type="match status" value="1"/>
</dbReference>
<comment type="caution">
    <text evidence="2">The sequence shown here is derived from an EMBL/GenBank/DDBJ whole genome shotgun (WGS) entry which is preliminary data.</text>
</comment>
<dbReference type="Gene3D" id="1.10.1200.10">
    <property type="entry name" value="ACP-like"/>
    <property type="match status" value="1"/>
</dbReference>
<dbReference type="EMBL" id="AQRA01000010">
    <property type="protein sequence ID" value="EZH71951.1"/>
    <property type="molecule type" value="Genomic_DNA"/>
</dbReference>
<keyword evidence="3" id="KW-1185">Reference proteome</keyword>
<proteinExistence type="predicted"/>
<evidence type="ECO:0000313" key="2">
    <source>
        <dbReference type="EMBL" id="EZH71951.1"/>
    </source>
</evidence>
<dbReference type="OrthoDB" id="487863at2"/>
<name>A0A023BPN9_9FLAO</name>
<dbReference type="eggNOG" id="ENOG50312A8">
    <property type="taxonomic scope" value="Bacteria"/>
</dbReference>
<dbReference type="AlphaFoldDB" id="A0A023BPN9"/>
<organism evidence="2 3">
    <name type="scientific">Aquimarina atlantica</name>
    <dbReference type="NCBI Taxonomy" id="1317122"/>
    <lineage>
        <taxon>Bacteria</taxon>
        <taxon>Pseudomonadati</taxon>
        <taxon>Bacteroidota</taxon>
        <taxon>Flavobacteriia</taxon>
        <taxon>Flavobacteriales</taxon>
        <taxon>Flavobacteriaceae</taxon>
        <taxon>Aquimarina</taxon>
    </lineage>
</organism>
<dbReference type="STRING" id="1317122.ATO12_04850"/>
<sequence length="84" mass="9239">MDKNENEIFDLIAAHVADISLDIADGPIIRSSMLSPLGMDSIGRAELIARMLEELSLTASARDFYKANNLGELAMLFANKLKEQ</sequence>
<protein>
    <recommendedName>
        <fullName evidence="1">Carrier domain-containing protein</fullName>
    </recommendedName>
</protein>
<dbReference type="InterPro" id="IPR036736">
    <property type="entry name" value="ACP-like_sf"/>
</dbReference>
<feature type="domain" description="Carrier" evidence="1">
    <location>
        <begin position="3"/>
        <end position="81"/>
    </location>
</feature>
<gene>
    <name evidence="2" type="ORF">ATO12_04850</name>
</gene>
<accession>A0A023BPN9</accession>
<dbReference type="SUPFAM" id="SSF47336">
    <property type="entry name" value="ACP-like"/>
    <property type="match status" value="1"/>
</dbReference>
<dbReference type="Proteomes" id="UP000023541">
    <property type="component" value="Unassembled WGS sequence"/>
</dbReference>
<dbReference type="PROSITE" id="PS50075">
    <property type="entry name" value="CARRIER"/>
    <property type="match status" value="1"/>
</dbReference>
<reference evidence="2 3" key="1">
    <citation type="submission" date="2014-04" db="EMBL/GenBank/DDBJ databases">
        <title>Aquimarina sp. 22II-S11-z7 Genome Sequencing.</title>
        <authorList>
            <person name="Lai Q."/>
        </authorList>
    </citation>
    <scope>NUCLEOTIDE SEQUENCE [LARGE SCALE GENOMIC DNA]</scope>
    <source>
        <strain evidence="2 3">22II-S11-z7</strain>
    </source>
</reference>
<dbReference type="InterPro" id="IPR009081">
    <property type="entry name" value="PP-bd_ACP"/>
</dbReference>
<dbReference type="RefSeq" id="WP_034246179.1">
    <property type="nucleotide sequence ID" value="NZ_AQRA01000010.1"/>
</dbReference>
<evidence type="ECO:0000259" key="1">
    <source>
        <dbReference type="PROSITE" id="PS50075"/>
    </source>
</evidence>
<evidence type="ECO:0000313" key="3">
    <source>
        <dbReference type="Proteomes" id="UP000023541"/>
    </source>
</evidence>